<dbReference type="SUPFAM" id="SSF53955">
    <property type="entry name" value="Lysozyme-like"/>
    <property type="match status" value="1"/>
</dbReference>
<name>A0A921KL06_9ACTN</name>
<sequence length="232" mass="24989">MRRGPRPTPRRASSRASRHRVAPTPHPTRRQASSRPARARRARGGVSRRMVVLGVALVALVTLLAMAVVPTSPLRRLLLGTHYPEAVKVAAEDYGLDPALVCAVIKCESNWDEDAVSHAGAVGLMQVMPDTASHLAEMGLVDAGSYSPADLTEPLVNIEYGCAYLAYLHESLSSTEEVVAAYNAGLGAVQGWLADGGSIPEDIEYAETRAYVERVMNAYEGYRESYPDGIAE</sequence>
<evidence type="ECO:0000313" key="4">
    <source>
        <dbReference type="Proteomes" id="UP000697330"/>
    </source>
</evidence>
<accession>A0A921KL06</accession>
<dbReference type="Pfam" id="PF01464">
    <property type="entry name" value="SLT"/>
    <property type="match status" value="1"/>
</dbReference>
<dbReference type="InterPro" id="IPR023346">
    <property type="entry name" value="Lysozyme-like_dom_sf"/>
</dbReference>
<dbReference type="InterPro" id="IPR008258">
    <property type="entry name" value="Transglycosylase_SLT_dom_1"/>
</dbReference>
<dbReference type="Gene3D" id="1.10.530.10">
    <property type="match status" value="1"/>
</dbReference>
<dbReference type="CDD" id="cd16896">
    <property type="entry name" value="LT_Slt70-like"/>
    <property type="match status" value="1"/>
</dbReference>
<reference evidence="3" key="1">
    <citation type="journal article" date="2021" name="PeerJ">
        <title>Extensive microbial diversity within the chicken gut microbiome revealed by metagenomics and culture.</title>
        <authorList>
            <person name="Gilroy R."/>
            <person name="Ravi A."/>
            <person name="Getino M."/>
            <person name="Pursley I."/>
            <person name="Horton D.L."/>
            <person name="Alikhan N.F."/>
            <person name="Baker D."/>
            <person name="Gharbi K."/>
            <person name="Hall N."/>
            <person name="Watson M."/>
            <person name="Adriaenssens E.M."/>
            <person name="Foster-Nyarko E."/>
            <person name="Jarju S."/>
            <person name="Secka A."/>
            <person name="Antonio M."/>
            <person name="Oren A."/>
            <person name="Chaudhuri R.R."/>
            <person name="La Ragione R."/>
            <person name="Hildebrand F."/>
            <person name="Pallen M.J."/>
        </authorList>
    </citation>
    <scope>NUCLEOTIDE SEQUENCE</scope>
    <source>
        <strain evidence="3">CHK124-7917</strain>
    </source>
</reference>
<comment type="caution">
    <text evidence="3">The sequence shown here is derived from an EMBL/GenBank/DDBJ whole genome shotgun (WGS) entry which is preliminary data.</text>
</comment>
<evidence type="ECO:0000259" key="2">
    <source>
        <dbReference type="Pfam" id="PF01464"/>
    </source>
</evidence>
<organism evidence="3 4">
    <name type="scientific">Thermophilibacter provencensis</name>
    <dbReference type="NCBI Taxonomy" id="1852386"/>
    <lineage>
        <taxon>Bacteria</taxon>
        <taxon>Bacillati</taxon>
        <taxon>Actinomycetota</taxon>
        <taxon>Coriobacteriia</taxon>
        <taxon>Coriobacteriales</taxon>
        <taxon>Atopobiaceae</taxon>
        <taxon>Thermophilibacter</taxon>
    </lineage>
</organism>
<reference evidence="3" key="2">
    <citation type="submission" date="2021-09" db="EMBL/GenBank/DDBJ databases">
        <authorList>
            <person name="Gilroy R."/>
        </authorList>
    </citation>
    <scope>NUCLEOTIDE SEQUENCE</scope>
    <source>
        <strain evidence="3">CHK124-7917</strain>
    </source>
</reference>
<gene>
    <name evidence="3" type="ORF">K8U72_03480</name>
</gene>
<dbReference type="RefSeq" id="WP_274958780.1">
    <property type="nucleotide sequence ID" value="NZ_DYWQ01000053.1"/>
</dbReference>
<dbReference type="PANTHER" id="PTHR37423">
    <property type="entry name" value="SOLUBLE LYTIC MUREIN TRANSGLYCOSYLASE-RELATED"/>
    <property type="match status" value="1"/>
</dbReference>
<feature type="compositionally biased region" description="Basic residues" evidence="1">
    <location>
        <begin position="1"/>
        <end position="21"/>
    </location>
</feature>
<dbReference type="Proteomes" id="UP000697330">
    <property type="component" value="Unassembled WGS sequence"/>
</dbReference>
<protein>
    <submittedName>
        <fullName evidence="3">Lytic transglycosylase domain-containing protein</fullName>
    </submittedName>
</protein>
<dbReference type="EMBL" id="DYWQ01000053">
    <property type="protein sequence ID" value="HJF44828.1"/>
    <property type="molecule type" value="Genomic_DNA"/>
</dbReference>
<feature type="domain" description="Transglycosylase SLT" evidence="2">
    <location>
        <begin position="87"/>
        <end position="195"/>
    </location>
</feature>
<evidence type="ECO:0000313" key="3">
    <source>
        <dbReference type="EMBL" id="HJF44828.1"/>
    </source>
</evidence>
<feature type="region of interest" description="Disordered" evidence="1">
    <location>
        <begin position="1"/>
        <end position="43"/>
    </location>
</feature>
<dbReference type="AlphaFoldDB" id="A0A921KL06"/>
<evidence type="ECO:0000256" key="1">
    <source>
        <dbReference type="SAM" id="MobiDB-lite"/>
    </source>
</evidence>
<proteinExistence type="predicted"/>
<dbReference type="PANTHER" id="PTHR37423:SF2">
    <property type="entry name" value="MEMBRANE-BOUND LYTIC MUREIN TRANSGLYCOSYLASE C"/>
    <property type="match status" value="1"/>
</dbReference>